<dbReference type="SMART" id="SM00235">
    <property type="entry name" value="ZnMc"/>
    <property type="match status" value="1"/>
</dbReference>
<dbReference type="KEGG" id="clec:106668216"/>
<dbReference type="Pfam" id="PF00629">
    <property type="entry name" value="MAM"/>
    <property type="match status" value="1"/>
</dbReference>
<dbReference type="InterPro" id="IPR013320">
    <property type="entry name" value="ConA-like_dom_sf"/>
</dbReference>
<organism evidence="10 11">
    <name type="scientific">Cimex lectularius</name>
    <name type="common">Bed bug</name>
    <name type="synonym">Acanthia lectularia</name>
    <dbReference type="NCBI Taxonomy" id="79782"/>
    <lineage>
        <taxon>Eukaryota</taxon>
        <taxon>Metazoa</taxon>
        <taxon>Ecdysozoa</taxon>
        <taxon>Arthropoda</taxon>
        <taxon>Hexapoda</taxon>
        <taxon>Insecta</taxon>
        <taxon>Pterygota</taxon>
        <taxon>Neoptera</taxon>
        <taxon>Paraneoptera</taxon>
        <taxon>Hemiptera</taxon>
        <taxon>Heteroptera</taxon>
        <taxon>Panheteroptera</taxon>
        <taxon>Cimicomorpha</taxon>
        <taxon>Cimicidae</taxon>
        <taxon>Cimex</taxon>
    </lineage>
</organism>
<dbReference type="EC" id="3.4.24.-" evidence="7"/>
<keyword evidence="3 6" id="KW-0378">Hydrolase</keyword>
<feature type="domain" description="MAM" evidence="8">
    <location>
        <begin position="205"/>
        <end position="362"/>
    </location>
</feature>
<protein>
    <recommendedName>
        <fullName evidence="7">Metalloendopeptidase</fullName>
        <ecNumber evidence="7">3.4.24.-</ecNumber>
    </recommendedName>
</protein>
<dbReference type="PRINTS" id="PR00020">
    <property type="entry name" value="MAMDOMAIN"/>
</dbReference>
<dbReference type="AlphaFoldDB" id="A0A8I6TIK1"/>
<evidence type="ECO:0000256" key="5">
    <source>
        <dbReference type="ARBA" id="ARBA00023049"/>
    </source>
</evidence>
<dbReference type="PANTHER" id="PTHR10127">
    <property type="entry name" value="DISCOIDIN, CUB, EGF, LAMININ , AND ZINC METALLOPROTEASE DOMAIN CONTAINING"/>
    <property type="match status" value="1"/>
</dbReference>
<name>A0A8I6TIK1_CIMLE</name>
<evidence type="ECO:0000256" key="2">
    <source>
        <dbReference type="ARBA" id="ARBA00022723"/>
    </source>
</evidence>
<keyword evidence="11" id="KW-1185">Reference proteome</keyword>
<dbReference type="RefSeq" id="XP_014252232.2">
    <property type="nucleotide sequence ID" value="XM_014396746.2"/>
</dbReference>
<reference evidence="10" key="1">
    <citation type="submission" date="2022-01" db="UniProtKB">
        <authorList>
            <consortium name="EnsemblMetazoa"/>
        </authorList>
    </citation>
    <scope>IDENTIFICATION</scope>
</reference>
<dbReference type="PROSITE" id="PS50060">
    <property type="entry name" value="MAM_2"/>
    <property type="match status" value="1"/>
</dbReference>
<dbReference type="GO" id="GO:0006508">
    <property type="term" value="P:proteolysis"/>
    <property type="evidence" value="ECO:0007669"/>
    <property type="project" value="UniProtKB-KW"/>
</dbReference>
<evidence type="ECO:0000256" key="4">
    <source>
        <dbReference type="ARBA" id="ARBA00022833"/>
    </source>
</evidence>
<proteinExistence type="predicted"/>
<evidence type="ECO:0000259" key="9">
    <source>
        <dbReference type="PROSITE" id="PS51864"/>
    </source>
</evidence>
<dbReference type="SUPFAM" id="SSF49899">
    <property type="entry name" value="Concanavalin A-like lectins/glucanases"/>
    <property type="match status" value="1"/>
</dbReference>
<dbReference type="SMART" id="SM00137">
    <property type="entry name" value="MAM"/>
    <property type="match status" value="1"/>
</dbReference>
<dbReference type="InterPro" id="IPR034035">
    <property type="entry name" value="Astacin-like_dom"/>
</dbReference>
<dbReference type="GO" id="GO:0016020">
    <property type="term" value="C:membrane"/>
    <property type="evidence" value="ECO:0007669"/>
    <property type="project" value="InterPro"/>
</dbReference>
<dbReference type="Gene3D" id="2.60.120.200">
    <property type="match status" value="1"/>
</dbReference>
<dbReference type="OrthoDB" id="431034at2759"/>
<dbReference type="PRINTS" id="PR00480">
    <property type="entry name" value="ASTACIN"/>
</dbReference>
<feature type="binding site" evidence="6">
    <location>
        <position position="88"/>
    </location>
    <ligand>
        <name>Zn(2+)</name>
        <dbReference type="ChEBI" id="CHEBI:29105"/>
        <note>catalytic</note>
    </ligand>
</feature>
<feature type="domain" description="Peptidase M12A" evidence="9">
    <location>
        <begin position="1"/>
        <end position="193"/>
    </location>
</feature>
<accession>A0A8I6TIK1</accession>
<feature type="active site" evidence="6">
    <location>
        <position position="89"/>
    </location>
</feature>
<dbReference type="CDD" id="cd04280">
    <property type="entry name" value="ZnMc_astacin_like"/>
    <property type="match status" value="1"/>
</dbReference>
<comment type="caution">
    <text evidence="6">Lacks conserved residue(s) required for the propagation of feature annotation.</text>
</comment>
<dbReference type="InterPro" id="IPR006026">
    <property type="entry name" value="Peptidase_Metallo"/>
</dbReference>
<dbReference type="InterPro" id="IPR024079">
    <property type="entry name" value="MetalloPept_cat_dom_sf"/>
</dbReference>
<dbReference type="PROSITE" id="PS51864">
    <property type="entry name" value="ASTACIN"/>
    <property type="match status" value="1"/>
</dbReference>
<dbReference type="EnsemblMetazoa" id="XM_014396746.2">
    <property type="protein sequence ID" value="XP_014252232.2"/>
    <property type="gene ID" value="LOC106668216"/>
</dbReference>
<dbReference type="InterPro" id="IPR000998">
    <property type="entry name" value="MAM_dom"/>
</dbReference>
<dbReference type="GO" id="GO:0008270">
    <property type="term" value="F:zinc ion binding"/>
    <property type="evidence" value="ECO:0007669"/>
    <property type="project" value="UniProtKB-UniRule"/>
</dbReference>
<dbReference type="Gene3D" id="3.40.390.10">
    <property type="entry name" value="Collagenase (Catalytic Domain)"/>
    <property type="match status" value="1"/>
</dbReference>
<feature type="binding site" evidence="6">
    <location>
        <position position="92"/>
    </location>
    <ligand>
        <name>Zn(2+)</name>
        <dbReference type="ChEBI" id="CHEBI:29105"/>
        <note>catalytic</note>
    </ligand>
</feature>
<dbReference type="Pfam" id="PF01400">
    <property type="entry name" value="Astacin"/>
    <property type="match status" value="1"/>
</dbReference>
<dbReference type="OMA" id="DEYAFSK"/>
<evidence type="ECO:0000313" key="11">
    <source>
        <dbReference type="Proteomes" id="UP000494040"/>
    </source>
</evidence>
<evidence type="ECO:0000256" key="3">
    <source>
        <dbReference type="ARBA" id="ARBA00022801"/>
    </source>
</evidence>
<dbReference type="PANTHER" id="PTHR10127:SF780">
    <property type="entry name" value="METALLOENDOPEPTIDASE"/>
    <property type="match status" value="1"/>
</dbReference>
<keyword evidence="1 6" id="KW-0645">Protease</keyword>
<evidence type="ECO:0000313" key="10">
    <source>
        <dbReference type="EnsemblMetazoa" id="XP_014252232.2"/>
    </source>
</evidence>
<feature type="binding site" evidence="6">
    <location>
        <position position="98"/>
    </location>
    <ligand>
        <name>Zn(2+)</name>
        <dbReference type="ChEBI" id="CHEBI:29105"/>
        <note>catalytic</note>
    </ligand>
</feature>
<evidence type="ECO:0000259" key="8">
    <source>
        <dbReference type="PROSITE" id="PS50060"/>
    </source>
</evidence>
<dbReference type="Proteomes" id="UP000494040">
    <property type="component" value="Unassembled WGS sequence"/>
</dbReference>
<dbReference type="InterPro" id="IPR001506">
    <property type="entry name" value="Peptidase_M12A"/>
</dbReference>
<evidence type="ECO:0000256" key="7">
    <source>
        <dbReference type="RuleBase" id="RU361183"/>
    </source>
</evidence>
<keyword evidence="2 6" id="KW-0479">Metal-binding</keyword>
<evidence type="ECO:0000256" key="6">
    <source>
        <dbReference type="PROSITE-ProRule" id="PRU01211"/>
    </source>
</evidence>
<keyword evidence="4 6" id="KW-0862">Zinc</keyword>
<dbReference type="GO" id="GO:0004222">
    <property type="term" value="F:metalloendopeptidase activity"/>
    <property type="evidence" value="ECO:0007669"/>
    <property type="project" value="UniProtKB-UniRule"/>
</dbReference>
<keyword evidence="5 6" id="KW-0482">Metalloprotease</keyword>
<dbReference type="GeneID" id="106668216"/>
<sequence length="417" mass="47356">MGAIVYKVEDDIGCPESPQCDILMKAMDHYHKKSCIKFKEWSGEDNYVQIFFNRGDSGACWSPVGRVGKGPQRLSLGQRCWYLGIVIHELGHAAGFWHEMNRPDRDDWIYIYWNNIIPNFAHAFAKHDSHTVNNLGETFDYKSIMMYDEYAFSKNGVSPTLQAKTGYEIGPIWKKPGLSNSDVRRIHKLYSCKGAKAKDGFPYDTICTFNKHTCGFKNGDSSIWNWRSVNETDGYLYSTFESAGTTPGYLVSINFHNVAKQDKMKGPLGCVRFWYMIQSDSSASLKLSQAFLERVTQLNNDPETTFELWSNDTNSGNWIHVEIPLYVTRPFKLIFEAQFVEDNTYGTIALDDFELLYTECTGGEVNSPIPENSALDNATSQTPLVTTPIAVTNTMQDLFDTKQSIDVSKDTEHLQLL</sequence>
<dbReference type="SUPFAM" id="SSF55486">
    <property type="entry name" value="Metalloproteases ('zincins'), catalytic domain"/>
    <property type="match status" value="1"/>
</dbReference>
<evidence type="ECO:0000256" key="1">
    <source>
        <dbReference type="ARBA" id="ARBA00022670"/>
    </source>
</evidence>
<comment type="cofactor">
    <cofactor evidence="6 7">
        <name>Zn(2+)</name>
        <dbReference type="ChEBI" id="CHEBI:29105"/>
    </cofactor>
    <text evidence="6 7">Binds 1 zinc ion per subunit.</text>
</comment>